<evidence type="ECO:0000256" key="3">
    <source>
        <dbReference type="SAM" id="Phobius"/>
    </source>
</evidence>
<keyword evidence="3" id="KW-1133">Transmembrane helix</keyword>
<comment type="subcellular location">
    <subcellularLocation>
        <location evidence="1">Membrane</location>
    </subcellularLocation>
</comment>
<evidence type="ECO:0000313" key="5">
    <source>
        <dbReference type="EMBL" id="SHG00284.1"/>
    </source>
</evidence>
<dbReference type="Gene3D" id="2.40.160.50">
    <property type="entry name" value="membrane protein fhac: a member of the omp85/tpsb transporter family"/>
    <property type="match status" value="1"/>
</dbReference>
<gene>
    <name evidence="5" type="ORF">SAMN05443663_101762</name>
</gene>
<dbReference type="GO" id="GO:0019867">
    <property type="term" value="C:outer membrane"/>
    <property type="evidence" value="ECO:0007669"/>
    <property type="project" value="InterPro"/>
</dbReference>
<accession>A0A1M5G9B5</accession>
<keyword evidence="2 3" id="KW-0472">Membrane</keyword>
<dbReference type="STRING" id="370979.SAMN05443663_101762"/>
<proteinExistence type="predicted"/>
<dbReference type="AlphaFoldDB" id="A0A1M5G9B5"/>
<feature type="transmembrane region" description="Helical" evidence="3">
    <location>
        <begin position="15"/>
        <end position="34"/>
    </location>
</feature>
<dbReference type="Proteomes" id="UP000184071">
    <property type="component" value="Unassembled WGS sequence"/>
</dbReference>
<organism evidence="5 6">
    <name type="scientific">Flavobacterium defluvii</name>
    <dbReference type="NCBI Taxonomy" id="370979"/>
    <lineage>
        <taxon>Bacteria</taxon>
        <taxon>Pseudomonadati</taxon>
        <taxon>Bacteroidota</taxon>
        <taxon>Flavobacteriia</taxon>
        <taxon>Flavobacteriales</taxon>
        <taxon>Flavobacteriaceae</taxon>
        <taxon>Flavobacterium</taxon>
    </lineage>
</organism>
<evidence type="ECO:0000256" key="2">
    <source>
        <dbReference type="ARBA" id="ARBA00023136"/>
    </source>
</evidence>
<evidence type="ECO:0000259" key="4">
    <source>
        <dbReference type="Pfam" id="PF01103"/>
    </source>
</evidence>
<feature type="domain" description="Bacterial surface antigen (D15)" evidence="4">
    <location>
        <begin position="210"/>
        <end position="283"/>
    </location>
</feature>
<reference evidence="6" key="1">
    <citation type="submission" date="2016-11" db="EMBL/GenBank/DDBJ databases">
        <authorList>
            <person name="Varghese N."/>
            <person name="Submissions S."/>
        </authorList>
    </citation>
    <scope>NUCLEOTIDE SEQUENCE [LARGE SCALE GENOMIC DNA]</scope>
    <source>
        <strain evidence="6">DSM 17963</strain>
    </source>
</reference>
<protein>
    <submittedName>
        <fullName evidence="5">Surface antigen</fullName>
    </submittedName>
</protein>
<dbReference type="OrthoDB" id="9771071at2"/>
<dbReference type="Pfam" id="PF01103">
    <property type="entry name" value="Omp85"/>
    <property type="match status" value="1"/>
</dbReference>
<evidence type="ECO:0000313" key="6">
    <source>
        <dbReference type="Proteomes" id="UP000184071"/>
    </source>
</evidence>
<dbReference type="InterPro" id="IPR000184">
    <property type="entry name" value="Bac_surfAg_D15"/>
</dbReference>
<keyword evidence="3" id="KW-0812">Transmembrane</keyword>
<evidence type="ECO:0000256" key="1">
    <source>
        <dbReference type="ARBA" id="ARBA00004370"/>
    </source>
</evidence>
<dbReference type="EMBL" id="FQWC01000001">
    <property type="protein sequence ID" value="SHG00284.1"/>
    <property type="molecule type" value="Genomic_DNA"/>
</dbReference>
<name>A0A1M5G9B5_9FLAO</name>
<dbReference type="RefSeq" id="WP_073413441.1">
    <property type="nucleotide sequence ID" value="NZ_FQWC01000001.1"/>
</dbReference>
<sequence length="395" mass="44750">MRNTNSDSSLKNRKLFYKIVFIFSFFIFYCQNTIAQKPHITAKDSLDGAFDLSDYIIYAHGFIVVPTIITEPALGNIGGAVVPVFLKKRAPVVDENGKKRFINPDITGGIGMYTGNKSWMVGAFRSATLVKPKILYRVMAGYGDMNLSFYENNLPNVPDQEFKLNFKSTIFYTQWLKQFKNAKWSAGPQYFFLNSKINLPNINIPPPFVQPGDIKSTVSQLGAAIQFDGRDNIFTPDKGIRLQSDFFWSDDAIGSDYDAWRVNLSAIGYYPLTKKLIGGLRVEGEQAFGSPPFYLRPGINLRGIPAARYQGKASVVTEAELRWDLYRRWSLMGYGGLASAFNDWDQAFAKPVVYSYGTGFRYLLARKFKLRMGIDVAKGNEDWAYYIVFGSNWLR</sequence>
<keyword evidence="6" id="KW-1185">Reference proteome</keyword>